<protein>
    <submittedName>
        <fullName evidence="2">Uncharacterized protein</fullName>
    </submittedName>
</protein>
<dbReference type="HOGENOM" id="CLU_2243995_0_0_2"/>
<organism evidence="2 3">
    <name type="scientific">Infirmifilum uzonense</name>
    <dbReference type="NCBI Taxonomy" id="1550241"/>
    <lineage>
        <taxon>Archaea</taxon>
        <taxon>Thermoproteota</taxon>
        <taxon>Thermoprotei</taxon>
        <taxon>Thermofilales</taxon>
        <taxon>Thermofilaceae</taxon>
        <taxon>Infirmifilum</taxon>
    </lineage>
</organism>
<reference evidence="2 3" key="1">
    <citation type="journal article" date="2015" name="Stand. Genomic Sci.">
        <title>Complete genome sequence of and proposal of Thermofilum uzonense sp. nov. a novel hyperthermophilic crenarchaeon and emended description of the genus Thermofilum.</title>
        <authorList>
            <person name="Toshchakov S.V."/>
            <person name="Korzhenkov A.A."/>
            <person name="Samarov N.I."/>
            <person name="Mazunin I.O."/>
            <person name="Mozhey O.I."/>
            <person name="Shmyr I.S."/>
            <person name="Derbikova K.S."/>
            <person name="Taranov E.A."/>
            <person name="Dominova I.N."/>
            <person name="Bonch-Osmolovskaya E.A."/>
            <person name="Patrushev M.V."/>
            <person name="Podosokorskaya O.A."/>
            <person name="Kublanov I.V."/>
        </authorList>
    </citation>
    <scope>NUCLEOTIDE SEQUENCE [LARGE SCALE GENOMIC DNA]</scope>
    <source>
        <strain evidence="2 3">1807-2</strain>
    </source>
</reference>
<dbReference type="AlphaFoldDB" id="A0A0F7FG35"/>
<dbReference type="EMBL" id="CP009961">
    <property type="protein sequence ID" value="AKG38077.1"/>
    <property type="molecule type" value="Genomic_DNA"/>
</dbReference>
<sequence length="104" mass="11917">MVRIEKNKLLRLGLLALAGLSALFHDTFNVYFLWSLSLIFLVILVSMTLLEAVSNVIGKGKAPAEEAPEESYEGLLEETRRRLRRGETVKSEELERRIFYFATK</sequence>
<dbReference type="PATRIC" id="fig|1550241.5.peg.108"/>
<keyword evidence="1" id="KW-0812">Transmembrane</keyword>
<evidence type="ECO:0000313" key="3">
    <source>
        <dbReference type="Proteomes" id="UP000067434"/>
    </source>
</evidence>
<evidence type="ECO:0000313" key="2">
    <source>
        <dbReference type="EMBL" id="AKG38077.1"/>
    </source>
</evidence>
<dbReference type="Proteomes" id="UP000067434">
    <property type="component" value="Chromosome"/>
</dbReference>
<dbReference type="STRING" id="1550241.MA03_00530"/>
<dbReference type="KEGG" id="thf:MA03_00530"/>
<keyword evidence="1" id="KW-0472">Membrane</keyword>
<name>A0A0F7FG35_9CREN</name>
<dbReference type="GeneID" id="25400671"/>
<proteinExistence type="predicted"/>
<evidence type="ECO:0000256" key="1">
    <source>
        <dbReference type="SAM" id="Phobius"/>
    </source>
</evidence>
<keyword evidence="1" id="KW-1133">Transmembrane helix</keyword>
<accession>A0A0F7FG35</accession>
<feature type="transmembrane region" description="Helical" evidence="1">
    <location>
        <begin position="32"/>
        <end position="53"/>
    </location>
</feature>
<keyword evidence="3" id="KW-1185">Reference proteome</keyword>
<gene>
    <name evidence="2" type="ORF">MA03_00530</name>
</gene>
<dbReference type="RefSeq" id="WP_052883402.1">
    <property type="nucleotide sequence ID" value="NZ_CP009961.1"/>
</dbReference>